<comment type="caution">
    <text evidence="2">The sequence shown here is derived from an EMBL/GenBank/DDBJ whole genome shotgun (WGS) entry which is preliminary data.</text>
</comment>
<evidence type="ECO:0008006" key="4">
    <source>
        <dbReference type="Google" id="ProtNLM"/>
    </source>
</evidence>
<organism evidence="2 3">
    <name type="scientific">Piscinibacter terrae</name>
    <dbReference type="NCBI Taxonomy" id="2496871"/>
    <lineage>
        <taxon>Bacteria</taxon>
        <taxon>Pseudomonadati</taxon>
        <taxon>Pseudomonadota</taxon>
        <taxon>Betaproteobacteria</taxon>
        <taxon>Burkholderiales</taxon>
        <taxon>Sphaerotilaceae</taxon>
        <taxon>Piscinibacter</taxon>
    </lineage>
</organism>
<keyword evidence="1" id="KW-0472">Membrane</keyword>
<evidence type="ECO:0000313" key="3">
    <source>
        <dbReference type="Proteomes" id="UP000267464"/>
    </source>
</evidence>
<feature type="transmembrane region" description="Helical" evidence="1">
    <location>
        <begin position="20"/>
        <end position="40"/>
    </location>
</feature>
<accession>A0A3N7JM96</accession>
<keyword evidence="3" id="KW-1185">Reference proteome</keyword>
<keyword evidence="1" id="KW-0812">Transmembrane</keyword>
<name>A0A3N7JM96_9BURK</name>
<dbReference type="Proteomes" id="UP000267464">
    <property type="component" value="Unassembled WGS sequence"/>
</dbReference>
<dbReference type="EMBL" id="QUSW01000007">
    <property type="protein sequence ID" value="RQP22379.1"/>
    <property type="molecule type" value="Genomic_DNA"/>
</dbReference>
<reference evidence="2 3" key="2">
    <citation type="submission" date="2018-12" db="EMBL/GenBank/DDBJ databases">
        <title>Rhizobacter gummiphilus sp. nov., a rubber-degrading bacterium isolated from the soil of a botanical garden in Japan.</title>
        <authorList>
            <person name="Shunsuke S.S."/>
        </authorList>
    </citation>
    <scope>NUCLEOTIDE SEQUENCE [LARGE SCALE GENOMIC DNA]</scope>
    <source>
        <strain evidence="2 3">S-16</strain>
    </source>
</reference>
<keyword evidence="1" id="KW-1133">Transmembrane helix</keyword>
<evidence type="ECO:0000256" key="1">
    <source>
        <dbReference type="SAM" id="Phobius"/>
    </source>
</evidence>
<sequence>MARQSRFPVAEDPPTSNLGRSFVVLLFVAALVGVPLLVVYGSSWFGIERAVPGDDRPLPQWFTPGELRSTTRDGAIMKVRVSMDAGSWSNQQAMQHRLMPITELLQVTAGMRKADDLVGSAGIEKLGDDLFASVNQYMASEGLKPVTSLAVQDLWYTRP</sequence>
<reference evidence="2 3" key="1">
    <citation type="submission" date="2018-08" db="EMBL/GenBank/DDBJ databases">
        <authorList>
            <person name="Khan S.A."/>
            <person name="Jeon C.O."/>
            <person name="Chun B.H."/>
            <person name="Jeong S.E."/>
        </authorList>
    </citation>
    <scope>NUCLEOTIDE SEQUENCE [LARGE SCALE GENOMIC DNA]</scope>
    <source>
        <strain evidence="2 3">S-16</strain>
    </source>
</reference>
<evidence type="ECO:0000313" key="2">
    <source>
        <dbReference type="EMBL" id="RQP22379.1"/>
    </source>
</evidence>
<dbReference type="RefSeq" id="WP_124542596.1">
    <property type="nucleotide sequence ID" value="NZ_QUSW01000007.1"/>
</dbReference>
<dbReference type="AlphaFoldDB" id="A0A3N7JM96"/>
<proteinExistence type="predicted"/>
<gene>
    <name evidence="2" type="ORF">DZC73_22245</name>
</gene>
<protein>
    <recommendedName>
        <fullName evidence="4">Flagellar protein FliL</fullName>
    </recommendedName>
</protein>